<gene>
    <name evidence="2" type="primary">FOB1</name>
    <name evidence="2" type="ORF">FIM1_2595</name>
</gene>
<name>A0ABX6EVY8_KLUMA</name>
<proteinExistence type="predicted"/>
<feature type="compositionally biased region" description="Polar residues" evidence="1">
    <location>
        <begin position="1"/>
        <end position="19"/>
    </location>
</feature>
<organism evidence="2 3">
    <name type="scientific">Kluyveromyces marxianus</name>
    <name type="common">Yeast</name>
    <name type="synonym">Candida kefyr</name>
    <dbReference type="NCBI Taxonomy" id="4911"/>
    <lineage>
        <taxon>Eukaryota</taxon>
        <taxon>Fungi</taxon>
        <taxon>Dikarya</taxon>
        <taxon>Ascomycota</taxon>
        <taxon>Saccharomycotina</taxon>
        <taxon>Saccharomycetes</taxon>
        <taxon>Saccharomycetales</taxon>
        <taxon>Saccharomycetaceae</taxon>
        <taxon>Kluyveromyces</taxon>
    </lineage>
</organism>
<reference evidence="2 3" key="1">
    <citation type="submission" date="2016-03" db="EMBL/GenBank/DDBJ databases">
        <title>How can Kluyveromyces marxianus grow so fast - potential evolutionary course in Saccharomyces Complex revealed by comparative genomics.</title>
        <authorList>
            <person name="Mo W."/>
            <person name="Lu W."/>
            <person name="Yang X."/>
            <person name="Qi J."/>
            <person name="Lv H."/>
        </authorList>
    </citation>
    <scope>NUCLEOTIDE SEQUENCE [LARGE SCALE GENOMIC DNA]</scope>
    <source>
        <strain evidence="2 3">FIM1</strain>
    </source>
</reference>
<sequence length="467" mass="54030">MTANDLNEQNEFKSTNALTEASEEDEGDFVVPRMGVDVMDLKADLDTELLSDGRHQIEKEINTVKGQLTQPMYDLLVSDSLTKENLLQVSDKVNPSTVENKFVLLKRRYYVHDNLLHDVKRRDLVVYEPNKLFDLIISTHILNNHASPKVVYNILSSYYANVTQYFCKLATSYCSKCIKEGSSKQHKKFKHENIHANLVPLGRCHIEIFAPFDPETEGSPLKIENKYPYVLYCRDYYSRYVWLEPLKSVQLSTLLPTMAKLFFTMVRMPIFIDTCTLDKQDMFDVCEHIARKYKIKIGLGMNSSTSFQKSGIKRLKTLLLQNKKACLKDWNMCLKLAVHRINQTYCDRVRGVPSDMLCASIPNLNRKFRTLQRRIIATLMGHHVVQFEETGGMIYLEDQNNPNLLSFEDFDDGEEQDEEDDEEEEEEEEDDDDANSDSPVESIHPLKKRNQEGQDDIAKKKKHKSNS</sequence>
<dbReference type="Gene3D" id="3.30.420.10">
    <property type="entry name" value="Ribonuclease H-like superfamily/Ribonuclease H"/>
    <property type="match status" value="1"/>
</dbReference>
<accession>A0ABX6EVY8</accession>
<feature type="compositionally biased region" description="Acidic residues" evidence="1">
    <location>
        <begin position="408"/>
        <end position="435"/>
    </location>
</feature>
<evidence type="ECO:0000256" key="1">
    <source>
        <dbReference type="SAM" id="MobiDB-lite"/>
    </source>
</evidence>
<dbReference type="InterPro" id="IPR036397">
    <property type="entry name" value="RNaseH_sf"/>
</dbReference>
<protein>
    <submittedName>
        <fullName evidence="2">DNA replication fork-blocking protein FOB1</fullName>
    </submittedName>
</protein>
<evidence type="ECO:0000313" key="3">
    <source>
        <dbReference type="Proteomes" id="UP000422736"/>
    </source>
</evidence>
<keyword evidence="3" id="KW-1185">Reference proteome</keyword>
<evidence type="ECO:0000313" key="2">
    <source>
        <dbReference type="EMBL" id="QGN15897.1"/>
    </source>
</evidence>
<reference evidence="2 3" key="2">
    <citation type="submission" date="2019-11" db="EMBL/GenBank/DDBJ databases">
        <authorList>
            <person name="Lu H."/>
        </authorList>
    </citation>
    <scope>NUCLEOTIDE SEQUENCE [LARGE SCALE GENOMIC DNA]</scope>
    <source>
        <strain evidence="2 3">FIM1</strain>
    </source>
</reference>
<feature type="region of interest" description="Disordered" evidence="1">
    <location>
        <begin position="405"/>
        <end position="467"/>
    </location>
</feature>
<feature type="compositionally biased region" description="Basic and acidic residues" evidence="1">
    <location>
        <begin position="449"/>
        <end position="458"/>
    </location>
</feature>
<dbReference type="Proteomes" id="UP000422736">
    <property type="component" value="Chromosome 4"/>
</dbReference>
<dbReference type="EMBL" id="CP015057">
    <property type="protein sequence ID" value="QGN15897.1"/>
    <property type="molecule type" value="Genomic_DNA"/>
</dbReference>
<feature type="region of interest" description="Disordered" evidence="1">
    <location>
        <begin position="1"/>
        <end position="27"/>
    </location>
</feature>